<dbReference type="GO" id="GO:0070987">
    <property type="term" value="P:error-free translesion synthesis"/>
    <property type="evidence" value="ECO:0007669"/>
    <property type="project" value="TreeGrafter"/>
</dbReference>
<dbReference type="RefSeq" id="WP_115869056.1">
    <property type="nucleotide sequence ID" value="NZ_QREG01000015.1"/>
</dbReference>
<proteinExistence type="predicted"/>
<dbReference type="Pfam" id="PF04379">
    <property type="entry name" value="DUF525"/>
    <property type="match status" value="1"/>
</dbReference>
<reference evidence="2 3" key="1">
    <citation type="submission" date="2018-07" db="EMBL/GenBank/DDBJ databases">
        <title>Genomic Encyclopedia of Type Strains, Phase IV (KMG-IV): sequencing the most valuable type-strain genomes for metagenomic binning, comparative biology and taxonomic classification.</title>
        <authorList>
            <person name="Goeker M."/>
        </authorList>
    </citation>
    <scope>NUCLEOTIDE SEQUENCE [LARGE SCALE GENOMIC DNA]</scope>
    <source>
        <strain evidence="2 3">DSM 4134</strain>
    </source>
</reference>
<organism evidence="2 3">
    <name type="scientific">Marinoscillum furvescens DSM 4134</name>
    <dbReference type="NCBI Taxonomy" id="1122208"/>
    <lineage>
        <taxon>Bacteria</taxon>
        <taxon>Pseudomonadati</taxon>
        <taxon>Bacteroidota</taxon>
        <taxon>Cytophagia</taxon>
        <taxon>Cytophagales</taxon>
        <taxon>Reichenbachiellaceae</taxon>
        <taxon>Marinoscillum</taxon>
    </lineage>
</organism>
<keyword evidence="3" id="KW-1185">Reference proteome</keyword>
<dbReference type="InterPro" id="IPR007474">
    <property type="entry name" value="ApaG_domain"/>
</dbReference>
<dbReference type="EMBL" id="QREG01000015">
    <property type="protein sequence ID" value="RED96199.1"/>
    <property type="molecule type" value="Genomic_DNA"/>
</dbReference>
<dbReference type="PROSITE" id="PS51087">
    <property type="entry name" value="APAG"/>
    <property type="match status" value="1"/>
</dbReference>
<feature type="domain" description="ApaG" evidence="1">
    <location>
        <begin position="3"/>
        <end position="128"/>
    </location>
</feature>
<accession>A0A3D9L0Z5</accession>
<sequence>MITDTTKGIKVTVETEYQQEYSNPVQKHFVFTYQITIENLSDKTIQLLSRHWNIIDLTFPRRVVDGDGVVGKQPILEPGQMHQYVSGCNLKSGFGKMFGSYTMERLVDGKTFEVNIPAFDMVVPFKMN</sequence>
<evidence type="ECO:0000313" key="2">
    <source>
        <dbReference type="EMBL" id="RED96199.1"/>
    </source>
</evidence>
<dbReference type="SUPFAM" id="SSF110069">
    <property type="entry name" value="ApaG-like"/>
    <property type="match status" value="1"/>
</dbReference>
<name>A0A3D9L0Z5_MARFU</name>
<dbReference type="InterPro" id="IPR036767">
    <property type="entry name" value="ApaG_sf"/>
</dbReference>
<dbReference type="AlphaFoldDB" id="A0A3D9L0Z5"/>
<dbReference type="NCBIfam" id="NF003967">
    <property type="entry name" value="PRK05461.1"/>
    <property type="match status" value="1"/>
</dbReference>
<dbReference type="PANTHER" id="PTHR14289">
    <property type="entry name" value="F-BOX ONLY PROTEIN 3"/>
    <property type="match status" value="1"/>
</dbReference>
<gene>
    <name evidence="2" type="ORF">C7460_11590</name>
</gene>
<dbReference type="PANTHER" id="PTHR14289:SF16">
    <property type="entry name" value="POLYMERASE DELTA-INTERACTING PROTEIN 2"/>
    <property type="match status" value="1"/>
</dbReference>
<dbReference type="Proteomes" id="UP000256779">
    <property type="component" value="Unassembled WGS sequence"/>
</dbReference>
<dbReference type="OrthoDB" id="9795226at2"/>
<evidence type="ECO:0000259" key="1">
    <source>
        <dbReference type="PROSITE" id="PS51087"/>
    </source>
</evidence>
<evidence type="ECO:0000313" key="3">
    <source>
        <dbReference type="Proteomes" id="UP000256779"/>
    </source>
</evidence>
<comment type="caution">
    <text evidence="2">The sequence shown here is derived from an EMBL/GenBank/DDBJ whole genome shotgun (WGS) entry which is preliminary data.</text>
</comment>
<protein>
    <submittedName>
        <fullName evidence="2">Uncharacterized protein affecting Mg2+/Co2+ transport</fullName>
    </submittedName>
</protein>
<dbReference type="Gene3D" id="2.60.40.1470">
    <property type="entry name" value="ApaG domain"/>
    <property type="match status" value="1"/>
</dbReference>